<dbReference type="SUPFAM" id="SSF54060">
    <property type="entry name" value="His-Me finger endonucleases"/>
    <property type="match status" value="1"/>
</dbReference>
<dbReference type="InterPro" id="IPR038081">
    <property type="entry name" value="CalX-like_sf"/>
</dbReference>
<keyword evidence="8" id="KW-1185">Reference proteome</keyword>
<feature type="region of interest" description="Disordered" evidence="4">
    <location>
        <begin position="414"/>
        <end position="437"/>
    </location>
</feature>
<dbReference type="PANTHER" id="PTHR33607:SF2">
    <property type="entry name" value="ENDONUCLEASE-1"/>
    <property type="match status" value="1"/>
</dbReference>
<gene>
    <name evidence="7" type="ORF">OM075_07485</name>
</gene>
<dbReference type="InterPro" id="IPR026444">
    <property type="entry name" value="Secre_tail"/>
</dbReference>
<sequence length="651" mass="70728">MNKHLLFLALLCLLSINLLNAQIVINEVDSDTPSTDMEEFIELKTSTPNMSLTGYVVVLYNGSNDASYDAIDLDGYTSDINGIFVIGTTGVTPSPDLLFSSSSNAIQNGADAVAIYSGHASEFPNGTAVTSTNLIDAIVYDTNDSDDAGLLAGLGQTTQYNEGENGNKDTESLQRQSNGTFIAATPTTGLLNDGSGETATTITISTDADVYMEGSTINVTFTSSEAVSEDLTINFTLDNDPFTSADYSGTLSVTILNGNTSASTSITIIDDSENEDIETAVISIVNLDTNYEAYNDNYSITINDNDYTTSNYGTPVNPTYGYVLSTAPDEYYSSIDGLKGAALKTAITTLISTNVHAQTYGDVWTILKEADENPENNNEVWLIYTEQGRSKSLQQGSGSGVGRWNREHIYAQSRGGFKDGTSTRSDGKDVYMESSSSDLNHAHGDAFHLRASDSSENSSRSNEDYGEDTGEYNGPDGNAGSWKGDVARSLFYMALRYDDLSLATGNPSNSTVGELGDLNYLLTWDKEDKPDDFEMHRNNVIYTWQNNRNPFIDLPDLVDYVYGDKQDQPYNVSTDVADMHVSKVAIYPNPASDQINLTDLKSGDKVDIYSITGAIVASQLYNNDAINISSLKDGFYFIKVNNIFYGKFLKK</sequence>
<dbReference type="InterPro" id="IPR007346">
    <property type="entry name" value="Endonuclease-I"/>
</dbReference>
<evidence type="ECO:0000256" key="4">
    <source>
        <dbReference type="SAM" id="MobiDB-lite"/>
    </source>
</evidence>
<dbReference type="InterPro" id="IPR001322">
    <property type="entry name" value="Lamin_tail_dom"/>
</dbReference>
<dbReference type="InterPro" id="IPR044925">
    <property type="entry name" value="His-Me_finger_sf"/>
</dbReference>
<keyword evidence="5" id="KW-0732">Signal</keyword>
<accession>A0AAE3SFL1</accession>
<dbReference type="NCBIfam" id="TIGR04183">
    <property type="entry name" value="Por_Secre_tail"/>
    <property type="match status" value="1"/>
</dbReference>
<evidence type="ECO:0000259" key="6">
    <source>
        <dbReference type="PROSITE" id="PS51841"/>
    </source>
</evidence>
<evidence type="ECO:0000256" key="1">
    <source>
        <dbReference type="ARBA" id="ARBA00006429"/>
    </source>
</evidence>
<keyword evidence="2" id="KW-0540">Nuclease</keyword>
<feature type="region of interest" description="Disordered" evidence="4">
    <location>
        <begin position="449"/>
        <end position="479"/>
    </location>
</feature>
<dbReference type="PROSITE" id="PS51841">
    <property type="entry name" value="LTD"/>
    <property type="match status" value="1"/>
</dbReference>
<comment type="similarity">
    <text evidence="1">Belongs to the EndA/NucM nuclease family.</text>
</comment>
<evidence type="ECO:0000256" key="5">
    <source>
        <dbReference type="SAM" id="SignalP"/>
    </source>
</evidence>
<keyword evidence="3" id="KW-0378">Hydrolase</keyword>
<dbReference type="Pfam" id="PF04231">
    <property type="entry name" value="Endonuclease_1"/>
    <property type="match status" value="1"/>
</dbReference>
<evidence type="ECO:0000313" key="7">
    <source>
        <dbReference type="EMBL" id="MCW3786303.1"/>
    </source>
</evidence>
<protein>
    <submittedName>
        <fullName evidence="7">Endonuclease</fullName>
    </submittedName>
</protein>
<feature type="signal peptide" evidence="5">
    <location>
        <begin position="1"/>
        <end position="21"/>
    </location>
</feature>
<dbReference type="SUPFAM" id="SSF141072">
    <property type="entry name" value="CalX-like"/>
    <property type="match status" value="1"/>
</dbReference>
<feature type="chain" id="PRO_5042064372" evidence="5">
    <location>
        <begin position="22"/>
        <end position="651"/>
    </location>
</feature>
<dbReference type="AlphaFoldDB" id="A0AAE3SFL1"/>
<organism evidence="7 8">
    <name type="scientific">Plebeiibacterium sediminum</name>
    <dbReference type="NCBI Taxonomy" id="2992112"/>
    <lineage>
        <taxon>Bacteria</taxon>
        <taxon>Pseudomonadati</taxon>
        <taxon>Bacteroidota</taxon>
        <taxon>Bacteroidia</taxon>
        <taxon>Marinilabiliales</taxon>
        <taxon>Marinilabiliaceae</taxon>
        <taxon>Plebeiibacterium</taxon>
    </lineage>
</organism>
<dbReference type="PANTHER" id="PTHR33607">
    <property type="entry name" value="ENDONUCLEASE-1"/>
    <property type="match status" value="1"/>
</dbReference>
<comment type="caution">
    <text evidence="7">The sequence shown here is derived from an EMBL/GenBank/DDBJ whole genome shotgun (WGS) entry which is preliminary data.</text>
</comment>
<dbReference type="Pfam" id="PF18962">
    <property type="entry name" value="Por_Secre_tail"/>
    <property type="match status" value="1"/>
</dbReference>
<dbReference type="GO" id="GO:0004519">
    <property type="term" value="F:endonuclease activity"/>
    <property type="evidence" value="ECO:0007669"/>
    <property type="project" value="UniProtKB-KW"/>
</dbReference>
<dbReference type="RefSeq" id="WP_301189869.1">
    <property type="nucleotide sequence ID" value="NZ_JAPDPJ010000012.1"/>
</dbReference>
<dbReference type="EMBL" id="JAPDPJ010000012">
    <property type="protein sequence ID" value="MCW3786303.1"/>
    <property type="molecule type" value="Genomic_DNA"/>
</dbReference>
<name>A0AAE3SFL1_9BACT</name>
<reference evidence="7" key="1">
    <citation type="submission" date="2022-10" db="EMBL/GenBank/DDBJ databases">
        <authorList>
            <person name="Yu W.X."/>
        </authorList>
    </citation>
    <scope>NUCLEOTIDE SEQUENCE</scope>
    <source>
        <strain evidence="7">AAT</strain>
    </source>
</reference>
<dbReference type="GO" id="GO:0016787">
    <property type="term" value="F:hydrolase activity"/>
    <property type="evidence" value="ECO:0007669"/>
    <property type="project" value="UniProtKB-KW"/>
</dbReference>
<evidence type="ECO:0000256" key="2">
    <source>
        <dbReference type="ARBA" id="ARBA00022722"/>
    </source>
</evidence>
<evidence type="ECO:0000256" key="3">
    <source>
        <dbReference type="ARBA" id="ARBA00022801"/>
    </source>
</evidence>
<feature type="domain" description="LTD" evidence="6">
    <location>
        <begin position="17"/>
        <end position="144"/>
    </location>
</feature>
<dbReference type="Gene3D" id="2.60.40.2030">
    <property type="match status" value="1"/>
</dbReference>
<proteinExistence type="inferred from homology"/>
<evidence type="ECO:0000313" key="8">
    <source>
        <dbReference type="Proteomes" id="UP001209229"/>
    </source>
</evidence>
<dbReference type="Proteomes" id="UP001209229">
    <property type="component" value="Unassembled WGS sequence"/>
</dbReference>
<keyword evidence="7" id="KW-0255">Endonuclease</keyword>